<feature type="domain" description="Ketoreductase" evidence="4">
    <location>
        <begin position="15"/>
        <end position="191"/>
    </location>
</feature>
<evidence type="ECO:0000313" key="5">
    <source>
        <dbReference type="EMBL" id="KOG51340.1"/>
    </source>
</evidence>
<keyword evidence="1" id="KW-0596">Phosphopantetheine</keyword>
<dbReference type="Pfam" id="PF08659">
    <property type="entry name" value="KR"/>
    <property type="match status" value="1"/>
</dbReference>
<gene>
    <name evidence="5" type="ORF">ADK38_44650</name>
</gene>
<dbReference type="EMBL" id="LGUT01004394">
    <property type="protein sequence ID" value="KOG51340.1"/>
    <property type="molecule type" value="Genomic_DNA"/>
</dbReference>
<dbReference type="Gene3D" id="3.40.50.720">
    <property type="entry name" value="NAD(P)-binding Rossmann-like Domain"/>
    <property type="match status" value="1"/>
</dbReference>
<feature type="non-terminal residue" evidence="5">
    <location>
        <position position="1"/>
    </location>
</feature>
<feature type="compositionally biased region" description="Low complexity" evidence="3">
    <location>
        <begin position="278"/>
        <end position="288"/>
    </location>
</feature>
<dbReference type="InterPro" id="IPR050091">
    <property type="entry name" value="PKS_NRPS_Biosynth_Enz"/>
</dbReference>
<accession>A0ABR5IS83</accession>
<evidence type="ECO:0000256" key="1">
    <source>
        <dbReference type="ARBA" id="ARBA00022450"/>
    </source>
</evidence>
<sequence>APAATAPFALPADGGTYLILGGTGGIGASVAAWLLEHSEGRVLLLARRPELPADLVPWADRVELIEADLAGAAPEEIMARLDGLAPARRIDGVVHAAGTGAGSLIARRDAAAMRRAMAAKTRGALLVERLIERHRPVFAAYCSSMAAQFGGVGQLDYAAAGGLLDGFARHRAGEAETTVRIGVDWDIWSEVGMARDALRSDPRHQAHLTVGLAVKEGQRLFAQALQLQLPQLLVSTTDIERARGFYAPDAGAPRGGTPSGAVVRDAAPAHSPAPPQASSPASAPAPAS</sequence>
<feature type="region of interest" description="Disordered" evidence="3">
    <location>
        <begin position="246"/>
        <end position="288"/>
    </location>
</feature>
<organism evidence="5 6">
    <name type="scientific">Streptomyces varsoviensis</name>
    <dbReference type="NCBI Taxonomy" id="67373"/>
    <lineage>
        <taxon>Bacteria</taxon>
        <taxon>Bacillati</taxon>
        <taxon>Actinomycetota</taxon>
        <taxon>Actinomycetes</taxon>
        <taxon>Kitasatosporales</taxon>
        <taxon>Streptomycetaceae</taxon>
        <taxon>Streptomyces</taxon>
    </lineage>
</organism>
<dbReference type="InterPro" id="IPR036291">
    <property type="entry name" value="NAD(P)-bd_dom_sf"/>
</dbReference>
<protein>
    <recommendedName>
        <fullName evidence="4">Ketoreductase domain-containing protein</fullName>
    </recommendedName>
</protein>
<evidence type="ECO:0000259" key="4">
    <source>
        <dbReference type="SMART" id="SM00822"/>
    </source>
</evidence>
<keyword evidence="6" id="KW-1185">Reference proteome</keyword>
<keyword evidence="2" id="KW-0597">Phosphoprotein</keyword>
<name>A0ABR5IS83_9ACTN</name>
<evidence type="ECO:0000313" key="6">
    <source>
        <dbReference type="Proteomes" id="UP000037020"/>
    </source>
</evidence>
<dbReference type="PANTHER" id="PTHR43775:SF37">
    <property type="entry name" value="SI:DKEY-61P9.11"/>
    <property type="match status" value="1"/>
</dbReference>
<evidence type="ECO:0000256" key="2">
    <source>
        <dbReference type="ARBA" id="ARBA00022553"/>
    </source>
</evidence>
<proteinExistence type="predicted"/>
<comment type="caution">
    <text evidence="5">The sequence shown here is derived from an EMBL/GenBank/DDBJ whole genome shotgun (WGS) entry which is preliminary data.</text>
</comment>
<dbReference type="SUPFAM" id="SSF51735">
    <property type="entry name" value="NAD(P)-binding Rossmann-fold domains"/>
    <property type="match status" value="1"/>
</dbReference>
<feature type="non-terminal residue" evidence="5">
    <location>
        <position position="288"/>
    </location>
</feature>
<evidence type="ECO:0000256" key="3">
    <source>
        <dbReference type="SAM" id="MobiDB-lite"/>
    </source>
</evidence>
<dbReference type="SMART" id="SM00822">
    <property type="entry name" value="PKS_KR"/>
    <property type="match status" value="1"/>
</dbReference>
<dbReference type="PANTHER" id="PTHR43775">
    <property type="entry name" value="FATTY ACID SYNTHASE"/>
    <property type="match status" value="1"/>
</dbReference>
<reference evidence="5 6" key="1">
    <citation type="submission" date="2015-07" db="EMBL/GenBank/DDBJ databases">
        <authorList>
            <person name="Ju K.-S."/>
            <person name="Doroghazi J.R."/>
            <person name="Metcalf W.W."/>
        </authorList>
    </citation>
    <scope>NUCLEOTIDE SEQUENCE [LARGE SCALE GENOMIC DNA]</scope>
    <source>
        <strain evidence="5 6">NRRL B-3589</strain>
    </source>
</reference>
<dbReference type="Proteomes" id="UP000037020">
    <property type="component" value="Unassembled WGS sequence"/>
</dbReference>
<dbReference type="InterPro" id="IPR057326">
    <property type="entry name" value="KR_dom"/>
</dbReference>
<dbReference type="InterPro" id="IPR013968">
    <property type="entry name" value="PKS_KR"/>
</dbReference>